<proteinExistence type="inferred from homology"/>
<keyword evidence="6 8" id="KW-0472">Membrane</keyword>
<evidence type="ECO:0000256" key="1">
    <source>
        <dbReference type="ARBA" id="ARBA00004651"/>
    </source>
</evidence>
<keyword evidence="3" id="KW-1003">Cell membrane</keyword>
<feature type="transmembrane region" description="Helical" evidence="8">
    <location>
        <begin position="368"/>
        <end position="386"/>
    </location>
</feature>
<comment type="subcellular location">
    <subcellularLocation>
        <location evidence="1">Cell membrane</location>
        <topology evidence="1">Multi-pass membrane protein</topology>
    </subcellularLocation>
    <subcellularLocation>
        <location evidence="7">Membrane</location>
        <topology evidence="7">Multi-pass membrane protein</topology>
    </subcellularLocation>
</comment>
<comment type="similarity">
    <text evidence="2">Belongs to the CPA3 antiporters (TC 2.A.63) subunit D family.</text>
</comment>
<feature type="transmembrane region" description="Helical" evidence="8">
    <location>
        <begin position="323"/>
        <end position="347"/>
    </location>
</feature>
<keyword evidence="11" id="KW-1185">Reference proteome</keyword>
<feature type="transmembrane region" description="Helical" evidence="8">
    <location>
        <begin position="271"/>
        <end position="292"/>
    </location>
</feature>
<dbReference type="PANTHER" id="PTHR42703">
    <property type="entry name" value="NADH DEHYDROGENASE"/>
    <property type="match status" value="1"/>
</dbReference>
<protein>
    <submittedName>
        <fullName evidence="10">Na+/H+ antiporter subunit D</fullName>
    </submittedName>
</protein>
<dbReference type="EMBL" id="JAZGQL010000014">
    <property type="protein sequence ID" value="MEE6309089.1"/>
    <property type="molecule type" value="Genomic_DNA"/>
</dbReference>
<organism evidence="10 11">
    <name type="scientific">Plantactinospora veratri</name>
    <dbReference type="NCBI Taxonomy" id="1436122"/>
    <lineage>
        <taxon>Bacteria</taxon>
        <taxon>Bacillati</taxon>
        <taxon>Actinomycetota</taxon>
        <taxon>Actinomycetes</taxon>
        <taxon>Micromonosporales</taxon>
        <taxon>Micromonosporaceae</taxon>
        <taxon>Plantactinospora</taxon>
    </lineage>
</organism>
<gene>
    <name evidence="10" type="ORF">V1634_19820</name>
</gene>
<dbReference type="InterPro" id="IPR003918">
    <property type="entry name" value="NADH_UbQ_OxRdtase"/>
</dbReference>
<dbReference type="Pfam" id="PF00361">
    <property type="entry name" value="Proton_antipo_M"/>
    <property type="match status" value="1"/>
</dbReference>
<evidence type="ECO:0000259" key="9">
    <source>
        <dbReference type="Pfam" id="PF00361"/>
    </source>
</evidence>
<evidence type="ECO:0000256" key="7">
    <source>
        <dbReference type="RuleBase" id="RU000320"/>
    </source>
</evidence>
<evidence type="ECO:0000256" key="3">
    <source>
        <dbReference type="ARBA" id="ARBA00022475"/>
    </source>
</evidence>
<feature type="domain" description="NADH:quinone oxidoreductase/Mrp antiporter transmembrane" evidence="9">
    <location>
        <begin position="129"/>
        <end position="417"/>
    </location>
</feature>
<feature type="transmembrane region" description="Helical" evidence="8">
    <location>
        <begin position="206"/>
        <end position="231"/>
    </location>
</feature>
<reference evidence="10 11" key="1">
    <citation type="submission" date="2024-01" db="EMBL/GenBank/DDBJ databases">
        <title>Genome insights into Plantactinospora veratri sp. nov.</title>
        <authorList>
            <person name="Wang L."/>
        </authorList>
    </citation>
    <scope>NUCLEOTIDE SEQUENCE [LARGE SCALE GENOMIC DNA]</scope>
    <source>
        <strain evidence="10 11">NEAU-FHS4</strain>
    </source>
</reference>
<keyword evidence="4 7" id="KW-0812">Transmembrane</keyword>
<feature type="transmembrane region" description="Helical" evidence="8">
    <location>
        <begin position="133"/>
        <end position="153"/>
    </location>
</feature>
<feature type="transmembrane region" description="Helical" evidence="8">
    <location>
        <begin position="70"/>
        <end position="94"/>
    </location>
</feature>
<dbReference type="PRINTS" id="PR01437">
    <property type="entry name" value="NUOXDRDTASE4"/>
</dbReference>
<name>A0ABU7SH74_9ACTN</name>
<evidence type="ECO:0000313" key="10">
    <source>
        <dbReference type="EMBL" id="MEE6309089.1"/>
    </source>
</evidence>
<dbReference type="InterPro" id="IPR001750">
    <property type="entry name" value="ND/Mrp_TM"/>
</dbReference>
<evidence type="ECO:0000256" key="2">
    <source>
        <dbReference type="ARBA" id="ARBA00005346"/>
    </source>
</evidence>
<feature type="transmembrane region" description="Helical" evidence="8">
    <location>
        <begin position="106"/>
        <end position="127"/>
    </location>
</feature>
<dbReference type="Proteomes" id="UP001339911">
    <property type="component" value="Unassembled WGS sequence"/>
</dbReference>
<accession>A0ABU7SH74</accession>
<sequence>MTWLVPLPVVMPLLGAAVTLLMFRRPRIQRAVSIGVLTATLAASVALLVLSRSGPLVAAVGGWPVPLGIVLVADQLAALMLVVSAAVTLCVLVYSIGQGVADGEQAAPLAVYHPTYLILTAGVTNAFLSGDLFNLYVGFEILLAASYVLITLGGTETRVRAGTTYVVVSLLSSVIFLVGIGLVYAATGTLNLAQLVSRLDALPDSVSLLLQGMLLLAFGIKAAVFPLSAWLPDSYPTAPAPVTAVFAGLLTKVGVYAIIRTETLLFPGGEVADVLTVAALATLVVGILGAVAQSDIKRMLSFTLVSHIGYLLFGVGLATRAGIAAAVFYTVHHIVIQTTLFLVAGLIERRGGTTAVDRLGGLARTTPVLGVLFFIPALNLAGIPPFSGFLGKLGLVRAGVQDGGPLAYVLVAGAMLTSLLTLYAIGRVWNLAFWRSPAGVSADAPPRPSSRMMVAATAALVVAGVALTLVAGPLYDLTDTAANDLLARDPYVRAVFPGGVP</sequence>
<feature type="transmembrane region" description="Helical" evidence="8">
    <location>
        <begin position="406"/>
        <end position="425"/>
    </location>
</feature>
<feature type="transmembrane region" description="Helical" evidence="8">
    <location>
        <begin position="238"/>
        <end position="259"/>
    </location>
</feature>
<feature type="transmembrane region" description="Helical" evidence="8">
    <location>
        <begin position="31"/>
        <end position="50"/>
    </location>
</feature>
<feature type="transmembrane region" description="Helical" evidence="8">
    <location>
        <begin position="6"/>
        <end position="24"/>
    </location>
</feature>
<dbReference type="InterPro" id="IPR050586">
    <property type="entry name" value="CPA3_Na-H_Antiporter_D"/>
</dbReference>
<keyword evidence="5 8" id="KW-1133">Transmembrane helix</keyword>
<evidence type="ECO:0000256" key="8">
    <source>
        <dbReference type="SAM" id="Phobius"/>
    </source>
</evidence>
<evidence type="ECO:0000256" key="4">
    <source>
        <dbReference type="ARBA" id="ARBA00022692"/>
    </source>
</evidence>
<feature type="transmembrane region" description="Helical" evidence="8">
    <location>
        <begin position="299"/>
        <end position="317"/>
    </location>
</feature>
<feature type="transmembrane region" description="Helical" evidence="8">
    <location>
        <begin position="165"/>
        <end position="186"/>
    </location>
</feature>
<dbReference type="RefSeq" id="WP_331209370.1">
    <property type="nucleotide sequence ID" value="NZ_JAZGQL010000014.1"/>
</dbReference>
<evidence type="ECO:0000313" key="11">
    <source>
        <dbReference type="Proteomes" id="UP001339911"/>
    </source>
</evidence>
<feature type="transmembrane region" description="Helical" evidence="8">
    <location>
        <begin position="454"/>
        <end position="475"/>
    </location>
</feature>
<evidence type="ECO:0000256" key="5">
    <source>
        <dbReference type="ARBA" id="ARBA00022989"/>
    </source>
</evidence>
<comment type="caution">
    <text evidence="10">The sequence shown here is derived from an EMBL/GenBank/DDBJ whole genome shotgun (WGS) entry which is preliminary data.</text>
</comment>
<evidence type="ECO:0000256" key="6">
    <source>
        <dbReference type="ARBA" id="ARBA00023136"/>
    </source>
</evidence>
<dbReference type="PANTHER" id="PTHR42703:SF1">
    <property type="entry name" value="NA(+)_H(+) ANTIPORTER SUBUNIT D1"/>
    <property type="match status" value="1"/>
</dbReference>
<dbReference type="NCBIfam" id="NF009308">
    <property type="entry name" value="PRK12665.1"/>
    <property type="match status" value="1"/>
</dbReference>